<reference evidence="1" key="1">
    <citation type="submission" date="2022-09" db="EMBL/GenBank/DDBJ databases">
        <title>Maribacter litopenaei sp. nov., isolated from the intestinal tract of the Pacific White Shrimp, Litopenaeus vannamei.</title>
        <authorList>
            <person name="Kim S.Y."/>
            <person name="Hwang C.Y."/>
        </authorList>
    </citation>
    <scope>NUCLEOTIDE SEQUENCE</scope>
    <source>
        <strain evidence="1">HL-LV01</strain>
    </source>
</reference>
<dbReference type="Proteomes" id="UP001059209">
    <property type="component" value="Chromosome"/>
</dbReference>
<sequence length="342" mass="37798">MLIQNDDDETTVDVDESLTFSKLAPGIRVSLNEEFFQNNILNKEGSSELLSQANFSEFLRGIHLSLIESMNQDVLLLLDLTQANITITYSYSAYNTTDGIEEERESTFVLGLLAGSGTAGFAGNAVNTLINENYPSDIAESLDSGVNASRIFLKGGAGITTEINLFESGNAENIVEEIRSNNWIINEANLVFYVDRSYPGMSAEPAEPPRLYLYNIETKEPLYNPNTELNFAESLFGQYLNYDGIIVEENDLGIKYTVRITEHINNIVVRDSINRTLGLTLTTDIDQVNSASAMLAGGKEEDIPITSTITPLGTVFFGSGLEETDPNYDKRLKLEISYTKSE</sequence>
<dbReference type="InterPro" id="IPR025366">
    <property type="entry name" value="DUF4270"/>
</dbReference>
<protein>
    <submittedName>
        <fullName evidence="1">DUF4270 domain-containing protein</fullName>
    </submittedName>
</protein>
<gene>
    <name evidence="1" type="ORF">NYZ99_18360</name>
</gene>
<dbReference type="EMBL" id="CP104205">
    <property type="protein sequence ID" value="UWX56645.1"/>
    <property type="molecule type" value="Genomic_DNA"/>
</dbReference>
<accession>A0ABY5YEW8</accession>
<keyword evidence="2" id="KW-1185">Reference proteome</keyword>
<organism evidence="1 2">
    <name type="scientific">Maribacter litopenaei</name>
    <dbReference type="NCBI Taxonomy" id="2976127"/>
    <lineage>
        <taxon>Bacteria</taxon>
        <taxon>Pseudomonadati</taxon>
        <taxon>Bacteroidota</taxon>
        <taxon>Flavobacteriia</taxon>
        <taxon>Flavobacteriales</taxon>
        <taxon>Flavobacteriaceae</taxon>
        <taxon>Maribacter</taxon>
    </lineage>
</organism>
<evidence type="ECO:0000313" key="2">
    <source>
        <dbReference type="Proteomes" id="UP001059209"/>
    </source>
</evidence>
<name>A0ABY5YEW8_9FLAO</name>
<proteinExistence type="predicted"/>
<evidence type="ECO:0000313" key="1">
    <source>
        <dbReference type="EMBL" id="UWX56645.1"/>
    </source>
</evidence>
<dbReference type="Pfam" id="PF14092">
    <property type="entry name" value="DUF4270"/>
    <property type="match status" value="1"/>
</dbReference>